<dbReference type="NCBIfam" id="TIGR04189">
    <property type="entry name" value="surface_SprA"/>
    <property type="match status" value="1"/>
</dbReference>
<dbReference type="InterPro" id="IPR026377">
    <property type="entry name" value="Cell_surface_SprA"/>
</dbReference>
<dbReference type="Pfam" id="PF14349">
    <property type="entry name" value="SprA_N"/>
    <property type="match status" value="2"/>
</dbReference>
<protein>
    <submittedName>
        <fullName evidence="2">Cell surface protein SprA</fullName>
    </submittedName>
</protein>
<feature type="domain" description="Gliding motility protein SprA N-terminal" evidence="1">
    <location>
        <begin position="88"/>
        <end position="334"/>
    </location>
</feature>
<organism evidence="2 3">
    <name type="scientific">Sphingobacterium thermophilum</name>
    <dbReference type="NCBI Taxonomy" id="768534"/>
    <lineage>
        <taxon>Bacteria</taxon>
        <taxon>Pseudomonadati</taxon>
        <taxon>Bacteroidota</taxon>
        <taxon>Sphingobacteriia</taxon>
        <taxon>Sphingobacteriales</taxon>
        <taxon>Sphingobacteriaceae</taxon>
        <taxon>Sphingobacterium</taxon>
    </lineage>
</organism>
<dbReference type="EMBL" id="BAABGR010000015">
    <property type="protein sequence ID" value="GAA4515905.1"/>
    <property type="molecule type" value="Genomic_DNA"/>
</dbReference>
<dbReference type="InterPro" id="IPR025684">
    <property type="entry name" value="SprA_N_dom"/>
</dbReference>
<evidence type="ECO:0000313" key="3">
    <source>
        <dbReference type="Proteomes" id="UP001500394"/>
    </source>
</evidence>
<proteinExistence type="predicted"/>
<feature type="domain" description="Gliding motility protein SprA N-terminal" evidence="1">
    <location>
        <begin position="1057"/>
        <end position="1583"/>
    </location>
</feature>
<reference evidence="3" key="1">
    <citation type="journal article" date="2019" name="Int. J. Syst. Evol. Microbiol.">
        <title>The Global Catalogue of Microorganisms (GCM) 10K type strain sequencing project: providing services to taxonomists for standard genome sequencing and annotation.</title>
        <authorList>
            <consortium name="The Broad Institute Genomics Platform"/>
            <consortium name="The Broad Institute Genome Sequencing Center for Infectious Disease"/>
            <person name="Wu L."/>
            <person name="Ma J."/>
        </authorList>
    </citation>
    <scope>NUCLEOTIDE SEQUENCE [LARGE SCALE GENOMIC DNA]</scope>
    <source>
        <strain evidence="3">JCM 17858</strain>
    </source>
</reference>
<evidence type="ECO:0000313" key="2">
    <source>
        <dbReference type="EMBL" id="GAA4515905.1"/>
    </source>
</evidence>
<gene>
    <name evidence="2" type="primary">sprA</name>
    <name evidence="2" type="ORF">GCM10023173_14420</name>
</gene>
<keyword evidence="3" id="KW-1185">Reference proteome</keyword>
<sequence length="2305" mass="264653">MNLKYWMLVFLSFLLLCKSGAGQPFLSLGDSLRFRHLQRDLPFTVISPKTPFLKKYTYQYDYHPWQNLFIISQNSGHSIFQQYASLTDYLKISSSLSKKQYWKTHAANTFTQEKKAILEPITIKSPAFERIFGGNTIEIIPKGSIDISLMAQRNVSQNPLLNERHKKLWGLELDQKLHLNLSGNIGQRGRITANFSSESEFDVDNFIKFDYIGKKNDILQRLEIGNVNFITPTRLMASSESLFGIKAQLQVGKLNITGVASQKNAEHRELTLSNGRLEREINISIADYEANQHFFLAHYFRDQYNESLKLAPLINSPVNITTIEVWLSNRADKVDGARDILALLDLGESTPYNTLITGNPTVKFPNSGLPNSATDLSNNLLELLGPNGRNPNSNAVGSLFSASGGGDNFVKLTNARRLIEGKDYTVNRKLGYISLSYPLMEDQVLAVAYRYTVNGREYQVGDLSTDIAFDASNPQMLYTKLLKNEVLKTNLPTWNLMMKNIYNLGISQISEEGLNLHIVRHDENTALESPIMYEGTALENKSWLEIVGLDRLSQNHTATKDGLLDFIEGVTFDNSKGKLIFPLVEPFGKDLQNQFMPNESSVAERYVFHELYSLTKSDAIQHYSNKNRYYIKGTVRSANSSEFSLGVFDLKPNTVKVYAGAMLLQEGADYAIDYETGTLRLLNPLISFANNTIKVRIEDAGFGSLQKTFLGTRIDYIANNNLQLGTTLMKLIEKPFSEKGYVGSEPLSNTMLSADIRWHKEAPWLTRLLDKLPFIKTNEPSSINFYGEVAYLKQGLAKALTNAGTTYLDDFENNFSFIDIKNQQGWQLSSTPQLFPEHILSNDLSYGYNRAHLAFYNIDLIFYQSSSLTPAIDRHFLADHRTRKVTEQEVFPFKESKTGTDIFLPTLDLAYYPQLRGAYNFNIHELNANGELTQPQKRWGGMFKKINQPDFEAQNIEFLEMWLMDPSLTNPNKEGGDLYVNLGLISEDILKDGRKSIENAIPASGDKSTMDKTVWGYVPKVEAVNRVFESSDASRRNQDVGLDALNNEEERSFHSNYLNQLKNKLTPETYARFEQDPANDDYIYFRSNVFGRTDGIMERYKYINGTEGNSKTSQLSREAFGVDNAARTLTPDAEDIGRDNNMNEADSYYEYRISMRPQDMVVGQNFIVDEHTTRVNIQGRNTDVKWYKLRIPLRNYHHKYGNINDFKSIRFIRLFLTNFADTAVFRFATMQFVKSDWRLYNPDNSSPLIIADPALGQTPAPDQSKAAIGYVNIEENGKRSPIPYVVPPGINRQVDFANNNLDVQLNEQALSLSISNLKDGYGRAVYKTANYDLRQYGKLEMFVHAEGVELNDNDAYVFIRLGTDDRYHYYEYEAPLKITPYGSTSPQLIWPSENNIAIELNLLVQAKIARDNAFLKGQPWPQDKPFEYRMERGKITVKGSPDLSKVRFYMLGIKNPLQTQDVHSDQGKAISGEFWFNELRLTDFRSRSSWAATGELQLKLADLANISLSATKMTAGFGPITQRISEQDRTNRLSWDFMTNAELGKFVNHRNAFSIPLYFNFSKQIGTPEYNPFQGDVLMKTSLEKLSQEKKDSLLRLVQDYSFRKNFSIINARKLSTAIDKKLKPWHIENFSLSYHFSEYQHRDLYTYASLQKNYRGALDYTFTATPNYRFPLQKNKLLRSFNYNLMPSLLSFRLNVNRIYHENTFRDNASNNILPTYYSKNFNMSRIYGISWDLTKSLRLDFNATNYSIIEEPDGRINGAKKDTLWNNFWRMGTTVDYHHMMNLTYTLPLQKIPYLEWLNITARYGSQFNWQREPLAFRNYENVDFGHSIQNNRTIQINPTLNFNSLYSKVAFLRKNTLSQEVSFRRFMAGLLTTLKYANAAYTKIEGSFLPGYLPLSNMLGYSFSNNAPGWDFIFGSQTDIRQRAQRNGWLTTDSLQNENYTKTYSKNLSAVIHAEPLKYLKIDFSVSKMDNKNYSSPFHTWNILPDYITGNYSVTQAYLKTSFRSAAHMYEDFLHKKLEMSEALGTYNPNSTGIKANFFSDGYDENQQDVVVNAFLQTYLNKKIKIGKSNRPDFPIPNWRLNYSGLSKILGWEDWIPAINILHGYQSLYSIVNYHSNTQYQEENNYPFIRDGNGNFIPQYQYSQITLTSRFVPLLGLDIRFRNNWSINTEYRKVRDLNLTLQNSQLAVFDEQSYIAGIGYRKLNTLLPFGLFQNRNWKSDVNFRVDIALNDRKVSTFRTGIAYAQITGGNKSITLNPSLDYTINRLYNIRLFYNTNAIKPYTSETFASSTTFMGINFKILLQ</sequence>
<accession>A0ABP8R1M6</accession>
<dbReference type="Proteomes" id="UP001500394">
    <property type="component" value="Unassembled WGS sequence"/>
</dbReference>
<dbReference type="RefSeq" id="WP_345066733.1">
    <property type="nucleotide sequence ID" value="NZ_BAABGR010000015.1"/>
</dbReference>
<evidence type="ECO:0000259" key="1">
    <source>
        <dbReference type="Pfam" id="PF14349"/>
    </source>
</evidence>
<comment type="caution">
    <text evidence="2">The sequence shown here is derived from an EMBL/GenBank/DDBJ whole genome shotgun (WGS) entry which is preliminary data.</text>
</comment>
<name>A0ABP8R1M6_9SPHI</name>